<evidence type="ECO:0000313" key="2">
    <source>
        <dbReference type="Proteomes" id="UP001208690"/>
    </source>
</evidence>
<proteinExistence type="predicted"/>
<sequence length="230" mass="25728">MATPEAVISDLEKMADPGEVDRVSRFFRGDDPDTTVMGIQIGRIFPVAKGYSTLDLGDVESLLADNRYEVRMAAMAILDFKAQKRGLADDERRALFDLYLRRHDRINNWDLVDPAAARVVGDYLIDKDQSVLDRLAASANPHERRTAIVATHAMLKRGETSDTFRIAGLLAGDPDDYVQKAIASWTREAGKTDQHALIRFLEDNLDVLPRSTVTAASKLLPEHVRTRLRP</sequence>
<evidence type="ECO:0000313" key="1">
    <source>
        <dbReference type="EMBL" id="MCV3269863.1"/>
    </source>
</evidence>
<accession>A0ABT3B8G6</accession>
<gene>
    <name evidence="1" type="ORF">MUB52_00350</name>
</gene>
<dbReference type="CDD" id="cd06561">
    <property type="entry name" value="AlkD_like"/>
    <property type="match status" value="1"/>
</dbReference>
<dbReference type="SUPFAM" id="SSF48371">
    <property type="entry name" value="ARM repeat"/>
    <property type="match status" value="1"/>
</dbReference>
<dbReference type="PANTHER" id="PTHR34070">
    <property type="entry name" value="ARMADILLO-TYPE FOLD"/>
    <property type="match status" value="1"/>
</dbReference>
<dbReference type="Proteomes" id="UP001208690">
    <property type="component" value="Unassembled WGS sequence"/>
</dbReference>
<name>A0ABT3B8G6_9RHOB</name>
<dbReference type="PANTHER" id="PTHR34070:SF1">
    <property type="entry name" value="DNA ALKYLATION REPAIR PROTEIN"/>
    <property type="match status" value="1"/>
</dbReference>
<protein>
    <submittedName>
        <fullName evidence="1">DNA alkylation repair protein</fullName>
    </submittedName>
</protein>
<keyword evidence="2" id="KW-1185">Reference proteome</keyword>
<reference evidence="1 2" key="1">
    <citation type="submission" date="2022-04" db="EMBL/GenBank/DDBJ databases">
        <title>Roseobacter sp. WL0113 is a bacterium isolated from neritic sediment.</title>
        <authorList>
            <person name="Wang L."/>
            <person name="He W."/>
            <person name="Zhang D.-F."/>
        </authorList>
    </citation>
    <scope>NUCLEOTIDE SEQUENCE [LARGE SCALE GENOMIC DNA]</scope>
    <source>
        <strain evidence="1 2">WL0113</strain>
    </source>
</reference>
<comment type="caution">
    <text evidence="1">The sequence shown here is derived from an EMBL/GenBank/DDBJ whole genome shotgun (WGS) entry which is preliminary data.</text>
</comment>
<dbReference type="Gene3D" id="1.25.10.90">
    <property type="match status" value="1"/>
</dbReference>
<dbReference type="RefSeq" id="WP_263842195.1">
    <property type="nucleotide sequence ID" value="NZ_JALIEB010000001.1"/>
</dbReference>
<organism evidence="1 2">
    <name type="scientific">Roseobacter sinensis</name>
    <dbReference type="NCBI Taxonomy" id="2931391"/>
    <lineage>
        <taxon>Bacteria</taxon>
        <taxon>Pseudomonadati</taxon>
        <taxon>Pseudomonadota</taxon>
        <taxon>Alphaproteobacteria</taxon>
        <taxon>Rhodobacterales</taxon>
        <taxon>Roseobacteraceae</taxon>
        <taxon>Roseobacter</taxon>
    </lineage>
</organism>
<dbReference type="EMBL" id="JALIEB010000001">
    <property type="protein sequence ID" value="MCV3269863.1"/>
    <property type="molecule type" value="Genomic_DNA"/>
</dbReference>
<dbReference type="Pfam" id="PF08713">
    <property type="entry name" value="DNA_alkylation"/>
    <property type="match status" value="1"/>
</dbReference>
<dbReference type="InterPro" id="IPR016024">
    <property type="entry name" value="ARM-type_fold"/>
</dbReference>
<dbReference type="InterPro" id="IPR014825">
    <property type="entry name" value="DNA_alkylation"/>
</dbReference>